<organism evidence="2 3">
    <name type="scientific">Persicimonas caeni</name>
    <dbReference type="NCBI Taxonomy" id="2292766"/>
    <lineage>
        <taxon>Bacteria</taxon>
        <taxon>Deltaproteobacteria</taxon>
        <taxon>Bradymonadales</taxon>
        <taxon>Bradymonadaceae</taxon>
        <taxon>Persicimonas</taxon>
    </lineage>
</organism>
<proteinExistence type="predicted"/>
<dbReference type="RefSeq" id="WP_141197560.1">
    <property type="nucleotide sequence ID" value="NZ_CP041186.1"/>
</dbReference>
<keyword evidence="1" id="KW-0812">Transmembrane</keyword>
<evidence type="ECO:0000313" key="3">
    <source>
        <dbReference type="Proteomes" id="UP000315995"/>
    </source>
</evidence>
<feature type="transmembrane region" description="Helical" evidence="1">
    <location>
        <begin position="187"/>
        <end position="213"/>
    </location>
</feature>
<feature type="transmembrane region" description="Helical" evidence="1">
    <location>
        <begin position="89"/>
        <end position="109"/>
    </location>
</feature>
<dbReference type="EMBL" id="CP041186">
    <property type="protein sequence ID" value="QDG51075.1"/>
    <property type="molecule type" value="Genomic_DNA"/>
</dbReference>
<dbReference type="AlphaFoldDB" id="A0A4Y6PTH2"/>
<dbReference type="OrthoDB" id="9958470at2"/>
<keyword evidence="1" id="KW-0472">Membrane</keyword>
<keyword evidence="1" id="KW-1133">Transmembrane helix</keyword>
<protein>
    <submittedName>
        <fullName evidence="2">Uncharacterized protein</fullName>
    </submittedName>
</protein>
<gene>
    <name evidence="2" type="ORF">FIV42_10115</name>
</gene>
<name>A0A4Y6PTH2_PERCE</name>
<dbReference type="Proteomes" id="UP000315995">
    <property type="component" value="Chromosome"/>
</dbReference>
<evidence type="ECO:0000313" key="2">
    <source>
        <dbReference type="EMBL" id="QDG51075.1"/>
    </source>
</evidence>
<sequence length="233" mass="24995">MSDKARQTHQHQLLAGGRCGLCAERVSRTAILREAACEYCGSTLGFHDHDVLDALESRRLWWRVLGYAMVAFASFVAGAIPMLQVVVQLLALFILHVVVLRRGLVWLSPSRRILARISMKLFGAVIATMALLVNVAIAPLVGASAFILGAVGPALTALYVEGSLVILRRRLRWEAEEQPLKTAEWALPGGVMVALLVVVGSTVGAVAGTLHALSTADIPTVSEIAKTLLELAQ</sequence>
<accession>A0A4Y6PTH2</accession>
<feature type="transmembrane region" description="Helical" evidence="1">
    <location>
        <begin position="146"/>
        <end position="167"/>
    </location>
</feature>
<feature type="transmembrane region" description="Helical" evidence="1">
    <location>
        <begin position="121"/>
        <end position="140"/>
    </location>
</feature>
<keyword evidence="3" id="KW-1185">Reference proteome</keyword>
<evidence type="ECO:0000256" key="1">
    <source>
        <dbReference type="SAM" id="Phobius"/>
    </source>
</evidence>
<feature type="transmembrane region" description="Helical" evidence="1">
    <location>
        <begin position="64"/>
        <end position="83"/>
    </location>
</feature>
<reference evidence="2 3" key="1">
    <citation type="submission" date="2019-06" db="EMBL/GenBank/DDBJ databases">
        <title>Persicimonas caeni gen. nov., sp. nov., a predatory bacterium isolated from solar saltern.</title>
        <authorList>
            <person name="Wang S."/>
        </authorList>
    </citation>
    <scope>NUCLEOTIDE SEQUENCE [LARGE SCALE GENOMIC DNA]</scope>
    <source>
        <strain evidence="2 3">YN101</strain>
    </source>
</reference>
<accession>A0A5B8Y8A1</accession>